<gene>
    <name evidence="1" type="ORF">BDR25DRAFT_302757</name>
</gene>
<organism evidence="1 2">
    <name type="scientific">Lindgomyces ingoldianus</name>
    <dbReference type="NCBI Taxonomy" id="673940"/>
    <lineage>
        <taxon>Eukaryota</taxon>
        <taxon>Fungi</taxon>
        <taxon>Dikarya</taxon>
        <taxon>Ascomycota</taxon>
        <taxon>Pezizomycotina</taxon>
        <taxon>Dothideomycetes</taxon>
        <taxon>Pleosporomycetidae</taxon>
        <taxon>Pleosporales</taxon>
        <taxon>Lindgomycetaceae</taxon>
        <taxon>Lindgomyces</taxon>
    </lineage>
</organism>
<comment type="caution">
    <text evidence="1">The sequence shown here is derived from an EMBL/GenBank/DDBJ whole genome shotgun (WGS) entry which is preliminary data.</text>
</comment>
<reference evidence="1" key="1">
    <citation type="journal article" date="2020" name="Stud. Mycol.">
        <title>101 Dothideomycetes genomes: a test case for predicting lifestyles and emergence of pathogens.</title>
        <authorList>
            <person name="Haridas S."/>
            <person name="Albert R."/>
            <person name="Binder M."/>
            <person name="Bloem J."/>
            <person name="Labutti K."/>
            <person name="Salamov A."/>
            <person name="Andreopoulos B."/>
            <person name="Baker S."/>
            <person name="Barry K."/>
            <person name="Bills G."/>
            <person name="Bluhm B."/>
            <person name="Cannon C."/>
            <person name="Castanera R."/>
            <person name="Culley D."/>
            <person name="Daum C."/>
            <person name="Ezra D."/>
            <person name="Gonzalez J."/>
            <person name="Henrissat B."/>
            <person name="Kuo A."/>
            <person name="Liang C."/>
            <person name="Lipzen A."/>
            <person name="Lutzoni F."/>
            <person name="Magnuson J."/>
            <person name="Mondo S."/>
            <person name="Nolan M."/>
            <person name="Ohm R."/>
            <person name="Pangilinan J."/>
            <person name="Park H.-J."/>
            <person name="Ramirez L."/>
            <person name="Alfaro M."/>
            <person name="Sun H."/>
            <person name="Tritt A."/>
            <person name="Yoshinaga Y."/>
            <person name="Zwiers L.-H."/>
            <person name="Turgeon B."/>
            <person name="Goodwin S."/>
            <person name="Spatafora J."/>
            <person name="Crous P."/>
            <person name="Grigoriev I."/>
        </authorList>
    </citation>
    <scope>NUCLEOTIDE SEQUENCE</scope>
    <source>
        <strain evidence="1">ATCC 200398</strain>
    </source>
</reference>
<sequence>MCQLCDYILQQPTYQRRFLATSTFKAPSLRRQLPRHHGVFPTISARRSTTASRATLQAQELEPERPEITKAESKSLSARLQKVERFISSILESPKIEEGDQKAVFALGELQSIAEIAIDIRLRQLQKGRKLNSKASSAAALLSLENGNSTGNLNGKSVKISTSPLPNDLPSPTHLQQLAETLLRNEKVFVSPALLSEYVDLVRILQRPRSLPAIFRLYANKPIPIAGTCPPRFSKPSPNAAKQAVPKEIAERALSAAIASKDLVLALDVVDTTFCAPAWTRHKIVTKAIPPTALAAFLPLVLWVVAQEMSFYSGYIDPWSFKMYSWAGLLTYVSCTGTLGFVAFTTANDHFDRVVWRPGMPLRDRWLREEERAALDRIAGAWGFKETWRRGDEEGEEWEGLREFISLRGMWLDKPDLLEGMNPGGEFGKWKMSQSLFSRWTKKT</sequence>
<evidence type="ECO:0000313" key="2">
    <source>
        <dbReference type="Proteomes" id="UP000799755"/>
    </source>
</evidence>
<evidence type="ECO:0000313" key="1">
    <source>
        <dbReference type="EMBL" id="KAF2471918.1"/>
    </source>
</evidence>
<proteinExistence type="predicted"/>
<name>A0ACB6QY26_9PLEO</name>
<keyword evidence="2" id="KW-1185">Reference proteome</keyword>
<dbReference type="Proteomes" id="UP000799755">
    <property type="component" value="Unassembled WGS sequence"/>
</dbReference>
<accession>A0ACB6QY26</accession>
<dbReference type="EMBL" id="MU003503">
    <property type="protein sequence ID" value="KAF2471918.1"/>
    <property type="molecule type" value="Genomic_DNA"/>
</dbReference>
<protein>
    <submittedName>
        <fullName evidence="1">Uncharacterized protein</fullName>
    </submittedName>
</protein>